<dbReference type="EMBL" id="KX284721">
    <property type="protein sequence ID" value="AOM66828.1"/>
    <property type="molecule type" value="Genomic_DNA"/>
</dbReference>
<dbReference type="AlphaFoldDB" id="A0A1C9CEJ3"/>
<geneLocation type="plastid" evidence="2"/>
<reference evidence="2" key="1">
    <citation type="journal article" date="2016" name="BMC Biol.">
        <title>Parallel evolution of highly conserved plastid genome architecture in red seaweeds and seed plants.</title>
        <authorList>
            <person name="Lee J."/>
            <person name="Cho C.H."/>
            <person name="Park S.I."/>
            <person name="Choi J.W."/>
            <person name="Song H.S."/>
            <person name="West J.A."/>
            <person name="Bhattacharya D."/>
            <person name="Yoon H.S."/>
        </authorList>
    </citation>
    <scope>NUCLEOTIDE SEQUENCE</scope>
</reference>
<keyword evidence="1" id="KW-0472">Membrane</keyword>
<sequence>MSSKQKVINSRISSIRLSNPSREMYRDGLLCPLLIFRTLTTLFQLLISQHLLHLLESLLFSCRDNLKAEDSFINKFLCKYRFYYRRKMNIYRVGKNYYKNDNVINSIAINSIYLLYLIIKQKDFFFFIESLCCVSNLNFD</sequence>
<reference evidence="2" key="2">
    <citation type="submission" date="2017-07" db="EMBL/GenBank/DDBJ databases">
        <authorList>
            <person name="Sun Z.S."/>
            <person name="Albrecht U."/>
            <person name="Echele G."/>
            <person name="Lee C.C."/>
        </authorList>
    </citation>
    <scope>NUCLEOTIDE SEQUENCE</scope>
</reference>
<keyword evidence="1" id="KW-1133">Transmembrane helix</keyword>
<accession>A0A1C9CEJ3</accession>
<protein>
    <submittedName>
        <fullName evidence="2">Uncharacterized protein</fullName>
    </submittedName>
</protein>
<name>A0A1C9CEJ3_9RHOD</name>
<keyword evidence="1" id="KW-0812">Transmembrane</keyword>
<organism evidence="2">
    <name type="scientific">Erythrotrichia carnea</name>
    <dbReference type="NCBI Taxonomy" id="35151"/>
    <lineage>
        <taxon>Eukaryota</taxon>
        <taxon>Rhodophyta</taxon>
        <taxon>Compsopogonophyceae</taxon>
        <taxon>Erythropeltidales</taxon>
        <taxon>Erythrotrichiaceae</taxon>
        <taxon>Erythrotrichia</taxon>
    </lineage>
</organism>
<dbReference type="RefSeq" id="YP_009297485.1">
    <property type="nucleotide sequence ID" value="NC_031176.2"/>
</dbReference>
<keyword evidence="2" id="KW-0934">Plastid</keyword>
<dbReference type="GeneID" id="29074070"/>
<proteinExistence type="predicted"/>
<evidence type="ECO:0000256" key="1">
    <source>
        <dbReference type="SAM" id="Phobius"/>
    </source>
</evidence>
<gene>
    <name evidence="2" type="primary">orf148</name>
    <name evidence="2" type="ORF">Eryt_160</name>
</gene>
<evidence type="ECO:0000313" key="2">
    <source>
        <dbReference type="EMBL" id="AOM66828.1"/>
    </source>
</evidence>
<feature type="transmembrane region" description="Helical" evidence="1">
    <location>
        <begin position="103"/>
        <end position="119"/>
    </location>
</feature>